<dbReference type="Pfam" id="PF01934">
    <property type="entry name" value="HepT-like"/>
    <property type="match status" value="1"/>
</dbReference>
<proteinExistence type="inferred from homology"/>
<keyword evidence="2" id="KW-1277">Toxin-antitoxin system</keyword>
<keyword evidence="4" id="KW-0547">Nucleotide-binding</keyword>
<evidence type="ECO:0000256" key="6">
    <source>
        <dbReference type="ARBA" id="ARBA00024207"/>
    </source>
</evidence>
<name>A0A087CXY5_9BIFI</name>
<dbReference type="InterPro" id="IPR037038">
    <property type="entry name" value="HepT-like_sf"/>
</dbReference>
<keyword evidence="1" id="KW-0597">Phosphoprotein</keyword>
<dbReference type="GO" id="GO:0110001">
    <property type="term" value="C:toxin-antitoxin complex"/>
    <property type="evidence" value="ECO:0007669"/>
    <property type="project" value="InterPro"/>
</dbReference>
<evidence type="ECO:0000313" key="7">
    <source>
        <dbReference type="EMBL" id="KFI88135.1"/>
    </source>
</evidence>
<keyword evidence="3" id="KW-0540">Nuclease</keyword>
<gene>
    <name evidence="7" type="ORF">BSAE_1770</name>
</gene>
<evidence type="ECO:0000256" key="5">
    <source>
        <dbReference type="ARBA" id="ARBA00022801"/>
    </source>
</evidence>
<dbReference type="GO" id="GO:0000166">
    <property type="term" value="F:nucleotide binding"/>
    <property type="evidence" value="ECO:0007669"/>
    <property type="project" value="UniProtKB-KW"/>
</dbReference>
<evidence type="ECO:0000256" key="2">
    <source>
        <dbReference type="ARBA" id="ARBA00022649"/>
    </source>
</evidence>
<dbReference type="GO" id="GO:0016787">
    <property type="term" value="F:hydrolase activity"/>
    <property type="evidence" value="ECO:0007669"/>
    <property type="project" value="UniProtKB-KW"/>
</dbReference>
<evidence type="ECO:0000256" key="4">
    <source>
        <dbReference type="ARBA" id="ARBA00022741"/>
    </source>
</evidence>
<dbReference type="AlphaFoldDB" id="A0A087CXY5"/>
<evidence type="ECO:0000256" key="1">
    <source>
        <dbReference type="ARBA" id="ARBA00022553"/>
    </source>
</evidence>
<evidence type="ECO:0000313" key="8">
    <source>
        <dbReference type="Proteomes" id="UP000029040"/>
    </source>
</evidence>
<dbReference type="GO" id="GO:0004540">
    <property type="term" value="F:RNA nuclease activity"/>
    <property type="evidence" value="ECO:0007669"/>
    <property type="project" value="InterPro"/>
</dbReference>
<dbReference type="InterPro" id="IPR008201">
    <property type="entry name" value="HepT-like"/>
</dbReference>
<comment type="similarity">
    <text evidence="6">Belongs to the HepT RNase toxin family.</text>
</comment>
<protein>
    <submittedName>
        <fullName evidence="7">Putative toxin-antitoxin system, antitoxin component</fullName>
    </submittedName>
</protein>
<sequence length="122" mass="13704">MNAQPHTDQRFRDETTLLRLVEHLGFAVQDAAKAPSAADLEDNRPLLNSVAMELIQAQEAANQLSDAFISEIPDLPWPQLRGLRNIIVHEYDAIDADELYRTVTVDVPHLIELLQPIVNAIE</sequence>
<dbReference type="EMBL" id="JGZM01000003">
    <property type="protein sequence ID" value="KFI88135.1"/>
    <property type="molecule type" value="Genomic_DNA"/>
</dbReference>
<dbReference type="InterPro" id="IPR051813">
    <property type="entry name" value="HepT_RNase_toxin"/>
</dbReference>
<keyword evidence="5" id="KW-0378">Hydrolase</keyword>
<evidence type="ECO:0000256" key="3">
    <source>
        <dbReference type="ARBA" id="ARBA00022722"/>
    </source>
</evidence>
<accession>A0A087CXY5</accession>
<dbReference type="Proteomes" id="UP000029040">
    <property type="component" value="Unassembled WGS sequence"/>
</dbReference>
<dbReference type="GeneID" id="92941320"/>
<reference evidence="7 8" key="1">
    <citation type="submission" date="2014-03" db="EMBL/GenBank/DDBJ databases">
        <title>Genomics of Bifidobacteria.</title>
        <authorList>
            <person name="Ventura M."/>
            <person name="Milani C."/>
            <person name="Lugli G.A."/>
        </authorList>
    </citation>
    <scope>NUCLEOTIDE SEQUENCE [LARGE SCALE GENOMIC DNA]</scope>
    <source>
        <strain evidence="7 8">LMG 14934</strain>
    </source>
</reference>
<organism evidence="7 8">
    <name type="scientific">Bifidobacterium pullorum subsp. saeculare DSM 6531 = LMG 14934</name>
    <dbReference type="NCBI Taxonomy" id="1437611"/>
    <lineage>
        <taxon>Bacteria</taxon>
        <taxon>Bacillati</taxon>
        <taxon>Actinomycetota</taxon>
        <taxon>Actinomycetes</taxon>
        <taxon>Bifidobacteriales</taxon>
        <taxon>Bifidobacteriaceae</taxon>
        <taxon>Bifidobacterium</taxon>
    </lineage>
</organism>
<dbReference type="Gene3D" id="1.20.120.580">
    <property type="entry name" value="bsu32300-like"/>
    <property type="match status" value="1"/>
</dbReference>
<dbReference type="PANTHER" id="PTHR34139">
    <property type="entry name" value="UPF0331 PROTEIN MJ0127"/>
    <property type="match status" value="1"/>
</dbReference>
<dbReference type="PANTHER" id="PTHR34139:SF1">
    <property type="entry name" value="RNASE MJ1380-RELATED"/>
    <property type="match status" value="1"/>
</dbReference>
<dbReference type="RefSeq" id="WP_033510229.1">
    <property type="nucleotide sequence ID" value="NZ_JDTM01000015.1"/>
</dbReference>
<comment type="caution">
    <text evidence="7">The sequence shown here is derived from an EMBL/GenBank/DDBJ whole genome shotgun (WGS) entry which is preliminary data.</text>
</comment>